<feature type="region of interest" description="Disordered" evidence="2">
    <location>
        <begin position="2253"/>
        <end position="2279"/>
    </location>
</feature>
<dbReference type="PANTHER" id="PTHR32305">
    <property type="match status" value="1"/>
</dbReference>
<dbReference type="SMART" id="SM00306">
    <property type="entry name" value="HintN"/>
    <property type="match status" value="1"/>
</dbReference>
<dbReference type="InterPro" id="IPR022385">
    <property type="entry name" value="Rhs_assc_core"/>
</dbReference>
<proteinExistence type="predicted"/>
<dbReference type="Gene3D" id="2.170.16.10">
    <property type="entry name" value="Hedgehog/Intein (Hint) domain"/>
    <property type="match status" value="1"/>
</dbReference>
<dbReference type="Pfam" id="PF15633">
    <property type="entry name" value="Tox-ART-HYD1"/>
    <property type="match status" value="1"/>
</dbReference>
<dbReference type="InterPro" id="IPR006141">
    <property type="entry name" value="Intein_N"/>
</dbReference>
<dbReference type="InterPro" id="IPR003587">
    <property type="entry name" value="Hint_dom_N"/>
</dbReference>
<dbReference type="Pfam" id="PF13385">
    <property type="entry name" value="Laminin_G_3"/>
    <property type="match status" value="1"/>
</dbReference>
<dbReference type="CDD" id="cd00081">
    <property type="entry name" value="Hint"/>
    <property type="match status" value="1"/>
</dbReference>
<protein>
    <recommendedName>
        <fullName evidence="3">Laminin G domain-containing protein</fullName>
    </recommendedName>
</protein>
<feature type="region of interest" description="Disordered" evidence="2">
    <location>
        <begin position="133"/>
        <end position="165"/>
    </location>
</feature>
<dbReference type="InterPro" id="IPR006530">
    <property type="entry name" value="YD"/>
</dbReference>
<dbReference type="PROSITE" id="PS50817">
    <property type="entry name" value="INTEIN_N_TER"/>
    <property type="match status" value="1"/>
</dbReference>
<dbReference type="PROSITE" id="PS50025">
    <property type="entry name" value="LAM_G_DOMAIN"/>
    <property type="match status" value="1"/>
</dbReference>
<feature type="compositionally biased region" description="Basic and acidic residues" evidence="2">
    <location>
        <begin position="147"/>
        <end position="165"/>
    </location>
</feature>
<gene>
    <name evidence="4" type="ORF">B7P34_05960</name>
</gene>
<name>A0A9X7JTZ5_9ACTN</name>
<dbReference type="InterPro" id="IPR056823">
    <property type="entry name" value="TEN-like_YD-shell"/>
</dbReference>
<reference evidence="4 5" key="1">
    <citation type="submission" date="2018-03" db="EMBL/GenBank/DDBJ databases">
        <title>Chitinolytic properties of Streptosporangium nondiastaticum TBG75A20.</title>
        <authorList>
            <person name="Gayathri V."/>
            <person name="Shiburaj S."/>
        </authorList>
    </citation>
    <scope>NUCLEOTIDE SEQUENCE [LARGE SCALE GENOMIC DNA]</scope>
    <source>
        <strain evidence="4 5">TBG75A20</strain>
    </source>
</reference>
<feature type="region of interest" description="Disordered" evidence="2">
    <location>
        <begin position="1436"/>
        <end position="1457"/>
    </location>
</feature>
<feature type="region of interest" description="Disordered" evidence="2">
    <location>
        <begin position="1929"/>
        <end position="1971"/>
    </location>
</feature>
<sequence>MFSVFLGSRRSGSSGARRRRGAFRHRGFFATRPGVSRAVAATAAMLVFTAAAPSEAVTKPEAGPSLPGVKGHTKRPDGQRWRSAADLDHLDGSAAPVKSRGPQTLHGKYAVERPKAPEATARNEAKIEAAPGKEVKGYDPRSSSEITGERSEFERTFSNRDGSRTTQFSKERLNYRASDGSWKPIDAALVRTGDGNAGGWRNAADSLDIRLAAQADAKDLARLVVDGDHEVSFGLDGAQRSAGRTDDKNKSAITYPDVLKDADLELISRPGGLKEVMVLRSKDAPRTWLFPLRTKGLTASLDNGDIVLKDAGGKQRVRIPHGYMEDSKVHPESGDGAISTKVGYRLVEHGGGQALRVDLDGDWLSAPERTFPVRVDPPMVDPVGASSSMYVEKSGSNNWSSGSEDTLKVGAVSDGGTSRAASYLAFPNVASKLRNHKIFGASLNVLNYWSASCRPREVSVHPVTEAWTAGKGHTYPGPSFGAKIAGESFAHGFIGEGQSSSACPAAWEAIELGSKGRDLVEEWANGSRPNYGLTLRGSESDTASWKKFSSTNSANPPSLYVTHSPYDAKYSVERANPEPAVSRSQDGKVKIKVTNLGAETWTPSTYELGYRAYKGGKLVKEVSAAQLPKDVPRGAAVTLDATVQKGDPGEYLIDFSMIRKGLGFFTDYNIAPVRIGLNVLAIPPVVDAFHPANGYQSQTLTPELWANARDMDKTGQTLQYRYEVCEAGKDGKPKDCFFSDWSPDRSWVVPAGKLRWSKTYLWRPWSRDNAAVSPELPYATLLTAVPQPVITSHLAGSPYGSSDKPFDPQVGNFASAAVDASVATIGPGLTIARTYNSLDPSRNHVFGAGWASRLDMKVTPDDDGTGNVVVTYPDGQQVRFGRNPDGSFAAPMGRDAVFTTVKDGGWQLTDKNGVRYAFRADGLLGTVTDASGLAQTFTYTDGKLVQLRNDAGKRSLFFQWTGEHITAVGTDPLRTSPLTWTYEYDGDKLAKVCSPEKTCTRYEYGKGSHYRSVALDSGPYAYWRFGEDGGDDAVSQVTVNQGKDRAQYVDVTHDAAGPLSGTSDSAAGFNGTSSRVDLPENLLNLQRSLAVSMWFRTSGNGVLLNYRSDKHNDSSDGTSAPVLYIGADGKLRGQFRIGRISPITTGTAVNDGQWHHVVLSSDGARQTLFLDGKRHGSLDAPVNHGNQRFAEIGSGYAYDWPSPPAKGAVYFKGDIDEVAVYHKPIGTAAAQSLYAAREQADHLTKVTTPGGRTAVEVSYDTSVDRVDKLTDNNGGQWQLGIPVTGLYGKELIRTVQVTDPKNRRHFYDYDPLAGRVIRYVSPLRDKPVEPQKPKPTTSPTPGTEGGMFEGGVVGDGNRPTDYPDPEFVGGAVNAMGVRSFGYDDKGFQSRVMDENGHAIDMTYDDQGNVATRKTCRDLGDCQTTYYTYYFDEKNPVDPRNGKLTESRDARSADATDNTYRTTYSYDARGELTEQTAPDGRKATRTFTTGSDPAFNNEGTAPAGLLASMTDAKGKTTKYTYFANGDLAETTDPAGLITRYTYDRLGRKLTETDISDSQPKGVTVSYTYDGLGRTVTTTKPGVKNQVTGVTHTAFTTIEFDQDGLVLRSEVADTTGGDPTRVTRTEYDDSGRPVRVTDAEGAETSFGYDALGNRAWQVDPSGTRTEYTYTPRNKVAEVRVRDWSGDPEEAPKDADEKVLVTDSYAYDMAGRLTRHADAMGRIRAFSYYDDGLSKAVRALGVRQPDGSTRDIELERNAYDALGNLTRKTTGNGTTVTAYAYDVSGRTRTITTDPGRLDRKVSYTYDDADNVTRVVHTGKSSNVGFSSSSSEVVDYTYDAAGRELSETTLNGKERLTTTFKRDQRGLLLAETEPRGNAEGADPEAFTTTYTYDELGRQVTVTEPAADVENGGGDAPAVRTRPATTTGYNAFDEATQSKDPQGRVSSVTFDKAGRPTVSTSPSYTPPGASEPITPVSRNEYDAAGRITATTDALGNVQRFRYDQLGRMVQREEPRASKLLGLVTESGKNVPAGAGAVWSYTYSRTGETLSVTDPTGARTENTYDDLGRRRTATAVERKSDQTRYFSTTFTYDDADQLVAQTAPSGDTTRFTYDALGQLTGTEDAAGVKTQTGYDMAGRVIRNSDALGRTVRQDYDQAGRMTGQLWLDKDERPLRNRSFRYDQAGNLSTSTDAKGKSTRFTFDPQNQLVQQVEPVSADKTITTSFGYDANGNRTRFTDGRGNTTRYTFNALGLPESVIEPETKDHPAPADRTWTTSYDAEGNPVRLTEPGKVERQRTFDPSGLLLQETGSGAEASTPSRVYEYDAAGRMTSASAPKGTNVFEYNDRGLLTSAKGGSGDATFGYDENGRLLTRVDAAGTAVFGYENGRLKSVKDAQSQRLFSYRYDKSGALEGVDSPGLNRTFGYDALGRQVSDITKSTGGTTLASFEYAFDDNDRVISKKTAGTADAGEQKYAYDDAGRLTSWTDKDGKTTGYAWDDAGNRIQAGERKATYDARNRMLTNGEATYTYTPRGTRKSSTTSGLTEESRFDAFGQLAKQGEISYQYDALGRLVDRDGTQHTYDGLDDDVVTDGRGVYSRGLNGELVSITQDGATRLAMSDRHGDIVGTLNAKDSDPKKLTSSTGYDPFGRTTATQGDQVSLGYQGDWTDPSTQQVSMAARWYDADGGSFTSRDSYNLDPTPASIRANGYTYGDGDPVDNTDPTGHWSIRGALKKVGRKIASAGRAVAQTATQIYHAAERTISSGINWMQERISSGLNWMREKISSGVNWMRQKISSGARWLGNKISSGARYIRNQGARIYKSAAQIYRESKRYISDTARAAKKFAATHNPIPVLAKALRPVYAGMKMVVAAAAHAPALIVQETKQVVQDVAKVATEVTKIVADVSAKMVSAVDTAITAVSEFAQTAAPYLKAALDFAAEVTGVNDAIACATKGDVEACLWTIATVGSMFVPGATAGVRGAKAARAGMKMEHAAKTAFVSEKGATTAGKGTKLAEKAEDLAGATCKAPNSFTPETPVLMADGTTKPIKDVKVGDKVLATDPTTGKTEAQTVGDVIVGNGEKHLVKLTVDTDGDKGEATDTITATEGHPFWLEDQKTWTDAGKVKPGAMLRTSTGTWVKVTATRAWTAVQQVFNLSVSSIHTYYVQAGATPVLVHNCGEAAKAASDGPQSLYHYTNEAGHDGIISSGEMRPSLKANNPKDARYGDGQYLTDIQPGTKTLGQLSAAFLRVPWAGRKFTHYIEIDVRGLDVVEGRPGVFVIPNSGPLDLTGRIVGSGRN</sequence>
<feature type="region of interest" description="Disordered" evidence="2">
    <location>
        <begin position="58"/>
        <end position="80"/>
    </location>
</feature>
<dbReference type="InterPro" id="IPR031325">
    <property type="entry name" value="RHS_repeat"/>
</dbReference>
<feature type="domain" description="Laminin G" evidence="3">
    <location>
        <begin position="1065"/>
        <end position="1244"/>
    </location>
</feature>
<feature type="compositionally biased region" description="Polar residues" evidence="2">
    <location>
        <begin position="1933"/>
        <end position="1944"/>
    </location>
</feature>
<dbReference type="InterPro" id="IPR030934">
    <property type="entry name" value="Intein_C"/>
</dbReference>
<keyword evidence="1" id="KW-0677">Repeat</keyword>
<evidence type="ECO:0000256" key="2">
    <source>
        <dbReference type="SAM" id="MobiDB-lite"/>
    </source>
</evidence>
<dbReference type="InterPro" id="IPR001791">
    <property type="entry name" value="Laminin_G"/>
</dbReference>
<accession>A0A9X7JTZ5</accession>
<evidence type="ECO:0000313" key="4">
    <source>
        <dbReference type="EMBL" id="PSJ29609.1"/>
    </source>
</evidence>
<evidence type="ECO:0000259" key="3">
    <source>
        <dbReference type="PROSITE" id="PS50025"/>
    </source>
</evidence>
<comment type="caution">
    <text evidence="4">The sequence shown here is derived from an EMBL/GenBank/DDBJ whole genome shotgun (WGS) entry which is preliminary data.</text>
</comment>
<dbReference type="NCBIfam" id="TIGR01643">
    <property type="entry name" value="YD_repeat_2x"/>
    <property type="match status" value="8"/>
</dbReference>
<dbReference type="EMBL" id="PXWG01000008">
    <property type="protein sequence ID" value="PSJ29609.1"/>
    <property type="molecule type" value="Genomic_DNA"/>
</dbReference>
<organism evidence="4 5">
    <name type="scientific">Streptosporangium nondiastaticum</name>
    <dbReference type="NCBI Taxonomy" id="35764"/>
    <lineage>
        <taxon>Bacteria</taxon>
        <taxon>Bacillati</taxon>
        <taxon>Actinomycetota</taxon>
        <taxon>Actinomycetes</taxon>
        <taxon>Streptosporangiales</taxon>
        <taxon>Streptosporangiaceae</taxon>
        <taxon>Streptosporangium</taxon>
    </lineage>
</organism>
<dbReference type="PROSITE" id="PS50818">
    <property type="entry name" value="INTEIN_C_TER"/>
    <property type="match status" value="1"/>
</dbReference>
<feature type="compositionally biased region" description="Basic and acidic residues" evidence="2">
    <location>
        <begin position="1436"/>
        <end position="1453"/>
    </location>
</feature>
<feature type="region of interest" description="Disordered" evidence="2">
    <location>
        <begin position="2618"/>
        <end position="2647"/>
    </location>
</feature>
<dbReference type="Gene3D" id="3.90.930.1">
    <property type="match status" value="1"/>
</dbReference>
<keyword evidence="5" id="KW-1185">Reference proteome</keyword>
<dbReference type="InterPro" id="IPR028920">
    <property type="entry name" value="Tox-ART-HYD1_dom"/>
</dbReference>
<dbReference type="PANTHER" id="PTHR32305:SF15">
    <property type="entry name" value="PROTEIN RHSA-RELATED"/>
    <property type="match status" value="1"/>
</dbReference>
<dbReference type="SUPFAM" id="SSF51294">
    <property type="entry name" value="Hedgehog/intein (Hint) domain"/>
    <property type="match status" value="1"/>
</dbReference>
<dbReference type="Pfam" id="PF20148">
    <property type="entry name" value="DUF6531"/>
    <property type="match status" value="1"/>
</dbReference>
<dbReference type="Pfam" id="PF07591">
    <property type="entry name" value="PT-HINT"/>
    <property type="match status" value="1"/>
</dbReference>
<dbReference type="InterPro" id="IPR045351">
    <property type="entry name" value="DUF6531"/>
</dbReference>
<feature type="compositionally biased region" description="Gly residues" evidence="2">
    <location>
        <begin position="1343"/>
        <end position="1354"/>
    </location>
</feature>
<evidence type="ECO:0000313" key="5">
    <source>
        <dbReference type="Proteomes" id="UP000242427"/>
    </source>
</evidence>
<feature type="region of interest" description="Disordered" evidence="2">
    <location>
        <begin position="3191"/>
        <end position="3210"/>
    </location>
</feature>
<dbReference type="InterPro" id="IPR050708">
    <property type="entry name" value="T6SS_VgrG/RHS"/>
</dbReference>
<dbReference type="CDD" id="cd00110">
    <property type="entry name" value="LamG"/>
    <property type="match status" value="1"/>
</dbReference>
<evidence type="ECO:0000256" key="1">
    <source>
        <dbReference type="ARBA" id="ARBA00022737"/>
    </source>
</evidence>
<feature type="region of interest" description="Disordered" evidence="2">
    <location>
        <begin position="1469"/>
        <end position="1501"/>
    </location>
</feature>
<dbReference type="SUPFAM" id="SSF49899">
    <property type="entry name" value="Concanavalin A-like lectins/glucanases"/>
    <property type="match status" value="1"/>
</dbReference>
<dbReference type="Proteomes" id="UP000242427">
    <property type="component" value="Unassembled WGS sequence"/>
</dbReference>
<dbReference type="NCBIfam" id="TIGR03696">
    <property type="entry name" value="Rhs_assc_core"/>
    <property type="match status" value="1"/>
</dbReference>
<feature type="compositionally biased region" description="Low complexity" evidence="2">
    <location>
        <begin position="1951"/>
        <end position="1962"/>
    </location>
</feature>
<dbReference type="GO" id="GO:0016539">
    <property type="term" value="P:intein-mediated protein splicing"/>
    <property type="evidence" value="ECO:0007669"/>
    <property type="project" value="InterPro"/>
</dbReference>
<dbReference type="Pfam" id="PF25023">
    <property type="entry name" value="TEN_YD-shell"/>
    <property type="match status" value="2"/>
</dbReference>
<dbReference type="NCBIfam" id="NF033679">
    <property type="entry name" value="DNRLRE_dom"/>
    <property type="match status" value="1"/>
</dbReference>
<dbReference type="InterPro" id="IPR036844">
    <property type="entry name" value="Hint_dom_sf"/>
</dbReference>
<feature type="compositionally biased region" description="Basic and acidic residues" evidence="2">
    <location>
        <begin position="1323"/>
        <end position="1332"/>
    </location>
</feature>
<dbReference type="Gene3D" id="2.180.10.10">
    <property type="entry name" value="RHS repeat-associated core"/>
    <property type="match status" value="4"/>
</dbReference>
<feature type="region of interest" description="Disordered" evidence="2">
    <location>
        <begin position="1321"/>
        <end position="1363"/>
    </location>
</feature>
<dbReference type="Gene3D" id="2.60.120.200">
    <property type="match status" value="1"/>
</dbReference>
<dbReference type="Pfam" id="PF05593">
    <property type="entry name" value="RHS_repeat"/>
    <property type="match status" value="7"/>
</dbReference>
<dbReference type="InterPro" id="IPR013320">
    <property type="entry name" value="ConA-like_dom_sf"/>
</dbReference>